<comment type="caution">
    <text evidence="1">The sequence shown here is derived from an EMBL/GenBank/DDBJ whole genome shotgun (WGS) entry which is preliminary data.</text>
</comment>
<name>A0ACC1M3R0_9FUNG</name>
<dbReference type="Proteomes" id="UP001139981">
    <property type="component" value="Unassembled WGS sequence"/>
</dbReference>
<keyword evidence="2" id="KW-1185">Reference proteome</keyword>
<evidence type="ECO:0000313" key="2">
    <source>
        <dbReference type="Proteomes" id="UP001139981"/>
    </source>
</evidence>
<dbReference type="EMBL" id="JANBVB010000582">
    <property type="protein sequence ID" value="KAJ2893224.1"/>
    <property type="molecule type" value="Genomic_DNA"/>
</dbReference>
<reference evidence="1" key="1">
    <citation type="submission" date="2022-07" db="EMBL/GenBank/DDBJ databases">
        <title>Phylogenomic reconstructions and comparative analyses of Kickxellomycotina fungi.</title>
        <authorList>
            <person name="Reynolds N.K."/>
            <person name="Stajich J.E."/>
            <person name="Barry K."/>
            <person name="Grigoriev I.V."/>
            <person name="Crous P."/>
            <person name="Smith M.E."/>
        </authorList>
    </citation>
    <scope>NUCLEOTIDE SEQUENCE</scope>
    <source>
        <strain evidence="1">CBS 190363</strain>
    </source>
</reference>
<sequence length="192" mass="21343">MSDILPPNQPKPRLLTILFGTNDSFLSPHPRHVPIDEFRANIKSIVAMVAELSPETKVILITPPPLGEKLYATYYKTPFRDYETVKAYADVVRDIASELSLPCADLWSAIEIKAKDIGGELDGYDYFYHDGVHLSAGGNDLLFEVLMETIKNDLPELHHSSTRFAVPFHAEIDAAVADGKDVAEAVHMQSNH</sequence>
<proteinExistence type="predicted"/>
<gene>
    <name evidence="1" type="primary">IAH1_5</name>
    <name evidence="1" type="ORF">IWW38_002935</name>
</gene>
<organism evidence="1 2">
    <name type="scientific">Coemansia aciculifera</name>
    <dbReference type="NCBI Taxonomy" id="417176"/>
    <lineage>
        <taxon>Eukaryota</taxon>
        <taxon>Fungi</taxon>
        <taxon>Fungi incertae sedis</taxon>
        <taxon>Zoopagomycota</taxon>
        <taxon>Kickxellomycotina</taxon>
        <taxon>Kickxellomycetes</taxon>
        <taxon>Kickxellales</taxon>
        <taxon>Kickxellaceae</taxon>
        <taxon>Coemansia</taxon>
    </lineage>
</organism>
<protein>
    <submittedName>
        <fullName evidence="1">Isoamyl acetate-hydrolyzing esterase</fullName>
    </submittedName>
</protein>
<evidence type="ECO:0000313" key="1">
    <source>
        <dbReference type="EMBL" id="KAJ2893224.1"/>
    </source>
</evidence>
<accession>A0ACC1M3R0</accession>